<dbReference type="InterPro" id="IPR013083">
    <property type="entry name" value="Znf_RING/FYVE/PHD"/>
</dbReference>
<dbReference type="PROSITE" id="PS51081">
    <property type="entry name" value="ZF_SIAH"/>
    <property type="match status" value="1"/>
</dbReference>
<feature type="compositionally biased region" description="Low complexity" evidence="6">
    <location>
        <begin position="80"/>
        <end position="91"/>
    </location>
</feature>
<dbReference type="PANTHER" id="PTHR46632">
    <property type="entry name" value="E3 UBIQUITIN-PROTEIN LIGASE SINA-LIKE 4"/>
    <property type="match status" value="1"/>
</dbReference>
<evidence type="ECO:0000259" key="7">
    <source>
        <dbReference type="PROSITE" id="PS51081"/>
    </source>
</evidence>
<comment type="function">
    <text evidence="4">E3 ubiquitin-protein ligase that mediates ubiquitination and subsequent proteasomal degradation of target proteins. E3 ubiquitin ligases accept ubiquitin from an E2 ubiquitin-conjugating enzyme in the form of a thioester and then directly transfers the ubiquitin to targeted substrates. It probably triggers the ubiquitin-mediated degradation of different substrates.</text>
</comment>
<feature type="compositionally biased region" description="Basic and acidic residues" evidence="6">
    <location>
        <begin position="1"/>
        <end position="10"/>
    </location>
</feature>
<keyword evidence="1" id="KW-0479">Metal-binding</keyword>
<organism evidence="8 9">
    <name type="scientific">Paspalum notatum var. saurae</name>
    <dbReference type="NCBI Taxonomy" id="547442"/>
    <lineage>
        <taxon>Eukaryota</taxon>
        <taxon>Viridiplantae</taxon>
        <taxon>Streptophyta</taxon>
        <taxon>Embryophyta</taxon>
        <taxon>Tracheophyta</taxon>
        <taxon>Spermatophyta</taxon>
        <taxon>Magnoliopsida</taxon>
        <taxon>Liliopsida</taxon>
        <taxon>Poales</taxon>
        <taxon>Poaceae</taxon>
        <taxon>PACMAD clade</taxon>
        <taxon>Panicoideae</taxon>
        <taxon>Andropogonodae</taxon>
        <taxon>Paspaleae</taxon>
        <taxon>Paspalinae</taxon>
        <taxon>Paspalum</taxon>
    </lineage>
</organism>
<feature type="compositionally biased region" description="Basic residues" evidence="6">
    <location>
        <begin position="92"/>
        <end position="101"/>
    </location>
</feature>
<keyword evidence="9" id="KW-1185">Reference proteome</keyword>
<dbReference type="Proteomes" id="UP001341281">
    <property type="component" value="Chromosome 04"/>
</dbReference>
<dbReference type="SUPFAM" id="SSF49599">
    <property type="entry name" value="TRAF domain-like"/>
    <property type="match status" value="1"/>
</dbReference>
<evidence type="ECO:0000256" key="3">
    <source>
        <dbReference type="ARBA" id="ARBA00022833"/>
    </source>
</evidence>
<reference evidence="8 9" key="1">
    <citation type="submission" date="2024-02" db="EMBL/GenBank/DDBJ databases">
        <title>High-quality chromosome-scale genome assembly of Pensacola bahiagrass (Paspalum notatum Flugge var. saurae).</title>
        <authorList>
            <person name="Vega J.M."/>
            <person name="Podio M."/>
            <person name="Orjuela J."/>
            <person name="Siena L.A."/>
            <person name="Pessino S.C."/>
            <person name="Combes M.C."/>
            <person name="Mariac C."/>
            <person name="Albertini E."/>
            <person name="Pupilli F."/>
            <person name="Ortiz J.P.A."/>
            <person name="Leblanc O."/>
        </authorList>
    </citation>
    <scope>NUCLEOTIDE SEQUENCE [LARGE SCALE GENOMIC DNA]</scope>
    <source>
        <strain evidence="8">R1</strain>
        <tissue evidence="8">Leaf</tissue>
    </source>
</reference>
<keyword evidence="2 5" id="KW-0863">Zinc-finger</keyword>
<dbReference type="InterPro" id="IPR013010">
    <property type="entry name" value="Znf_SIAH"/>
</dbReference>
<evidence type="ECO:0000256" key="1">
    <source>
        <dbReference type="ARBA" id="ARBA00022723"/>
    </source>
</evidence>
<evidence type="ECO:0000256" key="6">
    <source>
        <dbReference type="SAM" id="MobiDB-lite"/>
    </source>
</evidence>
<evidence type="ECO:0000256" key="5">
    <source>
        <dbReference type="PROSITE-ProRule" id="PRU00455"/>
    </source>
</evidence>
<feature type="region of interest" description="Disordered" evidence="6">
    <location>
        <begin position="1"/>
        <end position="101"/>
    </location>
</feature>
<feature type="compositionally biased region" description="Basic and acidic residues" evidence="6">
    <location>
        <begin position="26"/>
        <end position="37"/>
    </location>
</feature>
<dbReference type="Gene3D" id="3.30.40.10">
    <property type="entry name" value="Zinc/RING finger domain, C3HC4 (zinc finger)"/>
    <property type="match status" value="1"/>
</dbReference>
<sequence>MSSEGEDRRAAASPKRHLRSPSYLSLRDREQAGDHRSNSRNPNRRRGRLNRYLDELEVDLDRRGSSRSPSPSPRRRRRSPSAPSRRLAPRSYRGRRSRSRSRSRECQGRGWCCQCRRRPADDELYMTPAEDDFYVRIDRSDDLFRCIRCADMLSSPVYECVEGHLTCVACHGSANNGDDGEADRCVRCGSTEYMRSLAVANWLRSIRFSCRYYDYSCPAFLPRRQMEDHERACPHAPVFCPVPRCDFHGGPTDVLERHLTARHGWSVADMNYGEALCVLVHPSRCVLRAEDGALFHLTAAPERGGTALSMIHIRPDNAAAAEFTYEVKMPVPAGPQPQRHRLKMQSTVWGTTLRDGGAADANPISVTVPDDMFPEVEGPQQDCVQVRVRKVEAEPAAAAAGAIRNNGHN</sequence>
<feature type="compositionally biased region" description="Basic and acidic residues" evidence="6">
    <location>
        <begin position="51"/>
        <end position="64"/>
    </location>
</feature>
<evidence type="ECO:0000256" key="4">
    <source>
        <dbReference type="ARBA" id="ARBA00024004"/>
    </source>
</evidence>
<dbReference type="Pfam" id="PF21361">
    <property type="entry name" value="Sina_ZnF"/>
    <property type="match status" value="1"/>
</dbReference>
<dbReference type="InterPro" id="IPR044286">
    <property type="entry name" value="SINL_plant"/>
</dbReference>
<protein>
    <recommendedName>
        <fullName evidence="7">SIAH-type domain-containing protein</fullName>
    </recommendedName>
</protein>
<dbReference type="AlphaFoldDB" id="A0AAQ3TIG0"/>
<feature type="domain" description="SIAH-type" evidence="7">
    <location>
        <begin position="205"/>
        <end position="264"/>
    </location>
</feature>
<keyword evidence="3" id="KW-0862">Zinc</keyword>
<accession>A0AAQ3TIG0</accession>
<gene>
    <name evidence="8" type="ORF">U9M48_020565</name>
</gene>
<dbReference type="PANTHER" id="PTHR46632:SF14">
    <property type="entry name" value="RING-TYPE E3 UBIQUITIN TRANSFERASE"/>
    <property type="match status" value="1"/>
</dbReference>
<proteinExistence type="predicted"/>
<evidence type="ECO:0000313" key="8">
    <source>
        <dbReference type="EMBL" id="WVZ72047.1"/>
    </source>
</evidence>
<evidence type="ECO:0000313" key="9">
    <source>
        <dbReference type="Proteomes" id="UP001341281"/>
    </source>
</evidence>
<name>A0AAQ3TIG0_PASNO</name>
<dbReference type="EMBL" id="CP144748">
    <property type="protein sequence ID" value="WVZ72047.1"/>
    <property type="molecule type" value="Genomic_DNA"/>
</dbReference>
<evidence type="ECO:0000256" key="2">
    <source>
        <dbReference type="ARBA" id="ARBA00022771"/>
    </source>
</evidence>
<dbReference type="GO" id="GO:0008270">
    <property type="term" value="F:zinc ion binding"/>
    <property type="evidence" value="ECO:0007669"/>
    <property type="project" value="UniProtKB-KW"/>
</dbReference>